<organism evidence="1 2">
    <name type="scientific">Liquidambar formosana</name>
    <name type="common">Formosan gum</name>
    <dbReference type="NCBI Taxonomy" id="63359"/>
    <lineage>
        <taxon>Eukaryota</taxon>
        <taxon>Viridiplantae</taxon>
        <taxon>Streptophyta</taxon>
        <taxon>Embryophyta</taxon>
        <taxon>Tracheophyta</taxon>
        <taxon>Spermatophyta</taxon>
        <taxon>Magnoliopsida</taxon>
        <taxon>eudicotyledons</taxon>
        <taxon>Gunneridae</taxon>
        <taxon>Pentapetalae</taxon>
        <taxon>Saxifragales</taxon>
        <taxon>Altingiaceae</taxon>
        <taxon>Liquidambar</taxon>
    </lineage>
</organism>
<name>A0AAP0S994_LIQFO</name>
<dbReference type="AlphaFoldDB" id="A0AAP0S994"/>
<evidence type="ECO:0000313" key="2">
    <source>
        <dbReference type="Proteomes" id="UP001415857"/>
    </source>
</evidence>
<dbReference type="EMBL" id="JBBPBK010000001">
    <property type="protein sequence ID" value="KAK9293115.1"/>
    <property type="molecule type" value="Genomic_DNA"/>
</dbReference>
<gene>
    <name evidence="1" type="ORF">L1049_021101</name>
</gene>
<accession>A0AAP0S994</accession>
<reference evidence="1 2" key="1">
    <citation type="journal article" date="2024" name="Plant J.">
        <title>Genome sequences and population genomics reveal climatic adaptation and genomic divergence between two closely related sweetgum species.</title>
        <authorList>
            <person name="Xu W.Q."/>
            <person name="Ren C.Q."/>
            <person name="Zhang X.Y."/>
            <person name="Comes H.P."/>
            <person name="Liu X.H."/>
            <person name="Li Y.G."/>
            <person name="Kettle C.J."/>
            <person name="Jalonen R."/>
            <person name="Gaisberger H."/>
            <person name="Ma Y.Z."/>
            <person name="Qiu Y.X."/>
        </authorList>
    </citation>
    <scope>NUCLEOTIDE SEQUENCE [LARGE SCALE GENOMIC DNA]</scope>
    <source>
        <strain evidence="1">Hangzhou</strain>
    </source>
</reference>
<protein>
    <submittedName>
        <fullName evidence="1">Uncharacterized protein</fullName>
    </submittedName>
</protein>
<sequence length="197" mass="22339">MATSWTDLNRDEGSLDTSTTRPNRVGLWCDWICLIFCELIACLGTQTLEVLVLEFMDYIWCGYVSPAVGAILLEQRILKGEIVDWLWSCEPICSNLLFNTLSSAPSPQPVLERRLKREREKVRMILRRSNPSTTGMVFVVCNSFIDKVRPSFHSQSSSSTPPARDQCRSGGFNNLEDALVLFDRMVQMRPPAVDCEI</sequence>
<comment type="caution">
    <text evidence="1">The sequence shown here is derived from an EMBL/GenBank/DDBJ whole genome shotgun (WGS) entry which is preliminary data.</text>
</comment>
<proteinExistence type="predicted"/>
<evidence type="ECO:0000313" key="1">
    <source>
        <dbReference type="EMBL" id="KAK9293115.1"/>
    </source>
</evidence>
<dbReference type="Proteomes" id="UP001415857">
    <property type="component" value="Unassembled WGS sequence"/>
</dbReference>
<keyword evidence="2" id="KW-1185">Reference proteome</keyword>